<protein>
    <submittedName>
        <fullName evidence="8">Glycosyltransferase</fullName>
        <ecNumber evidence="8">2.4.-.-</ecNumber>
    </submittedName>
</protein>
<keyword evidence="6" id="KW-1133">Transmembrane helix</keyword>
<evidence type="ECO:0000313" key="8">
    <source>
        <dbReference type="EMBL" id="MFD2160400.1"/>
    </source>
</evidence>
<evidence type="ECO:0000256" key="5">
    <source>
        <dbReference type="ARBA" id="ARBA00023136"/>
    </source>
</evidence>
<evidence type="ECO:0000259" key="7">
    <source>
        <dbReference type="Pfam" id="PF00535"/>
    </source>
</evidence>
<evidence type="ECO:0000256" key="3">
    <source>
        <dbReference type="ARBA" id="ARBA00022676"/>
    </source>
</evidence>
<dbReference type="PROSITE" id="PS51257">
    <property type="entry name" value="PROKAR_LIPOPROTEIN"/>
    <property type="match status" value="1"/>
</dbReference>
<feature type="transmembrane region" description="Helical" evidence="6">
    <location>
        <begin position="153"/>
        <end position="176"/>
    </location>
</feature>
<dbReference type="SUPFAM" id="SSF53448">
    <property type="entry name" value="Nucleotide-diphospho-sugar transferases"/>
    <property type="match status" value="1"/>
</dbReference>
<feature type="transmembrane region" description="Helical" evidence="6">
    <location>
        <begin position="256"/>
        <end position="282"/>
    </location>
</feature>
<keyword evidence="3 8" id="KW-0328">Glycosyltransferase</keyword>
<dbReference type="EMBL" id="JBHUJB010000079">
    <property type="protein sequence ID" value="MFD2160400.1"/>
    <property type="molecule type" value="Genomic_DNA"/>
</dbReference>
<keyword evidence="9" id="KW-1185">Reference proteome</keyword>
<dbReference type="Pfam" id="PF00535">
    <property type="entry name" value="Glycos_transf_2"/>
    <property type="match status" value="1"/>
</dbReference>
<dbReference type="Gene3D" id="3.90.550.10">
    <property type="entry name" value="Spore Coat Polysaccharide Biosynthesis Protein SpsA, Chain A"/>
    <property type="match status" value="1"/>
</dbReference>
<reference evidence="9" key="1">
    <citation type="journal article" date="2019" name="Int. J. Syst. Evol. Microbiol.">
        <title>The Global Catalogue of Microorganisms (GCM) 10K type strain sequencing project: providing services to taxonomists for standard genome sequencing and annotation.</title>
        <authorList>
            <consortium name="The Broad Institute Genomics Platform"/>
            <consortium name="The Broad Institute Genome Sequencing Center for Infectious Disease"/>
            <person name="Wu L."/>
            <person name="Ma J."/>
        </authorList>
    </citation>
    <scope>NUCLEOTIDE SEQUENCE [LARGE SCALE GENOMIC DNA]</scope>
    <source>
        <strain evidence="9">CCUG 57942</strain>
    </source>
</reference>
<keyword evidence="5 6" id="KW-0472">Membrane</keyword>
<evidence type="ECO:0000256" key="6">
    <source>
        <dbReference type="SAM" id="Phobius"/>
    </source>
</evidence>
<evidence type="ECO:0000313" key="9">
    <source>
        <dbReference type="Proteomes" id="UP001597389"/>
    </source>
</evidence>
<dbReference type="InterPro" id="IPR001173">
    <property type="entry name" value="Glyco_trans_2-like"/>
</dbReference>
<name>A0ABW4ZET7_9BACT</name>
<evidence type="ECO:0000256" key="1">
    <source>
        <dbReference type="ARBA" id="ARBA00004236"/>
    </source>
</evidence>
<feature type="transmembrane region" description="Helical" evidence="6">
    <location>
        <begin position="34"/>
        <end position="53"/>
    </location>
</feature>
<keyword evidence="6" id="KW-0812">Transmembrane</keyword>
<feature type="domain" description="Glycosyltransferase 2-like" evidence="7">
    <location>
        <begin position="449"/>
        <end position="560"/>
    </location>
</feature>
<dbReference type="GO" id="GO:0016757">
    <property type="term" value="F:glycosyltransferase activity"/>
    <property type="evidence" value="ECO:0007669"/>
    <property type="project" value="UniProtKB-KW"/>
</dbReference>
<feature type="transmembrane region" description="Helical" evidence="6">
    <location>
        <begin position="197"/>
        <end position="218"/>
    </location>
</feature>
<sequence length="680" mass="77030">MKLPRNIAWCFSISLLLIAACVYGQVTTNFDSTGTARMLLAALMGFLGLASVFLFPNTLSPRSRLACILIPAIAVRLLVFPSAPSDDIHRYLWEGKLLQLNADPYEVLANDPIRAPYKDEHWQLMNHKDQPTAYPPVALWTFSMINQFGYSTWAYKLFFTVLDLALIACILALLYAMGRPLKWIGFYALSPISFLSYSAEAHFDILMVAAFILALLAYTKKWWITAGIALAMAFHFKLVIAILFPILLWRSPFRMWIALAIAGLIPIALLAPQFTSAIAATIHFGSVGSFNGPIYQLLQYVLPDTLIDQPQRLIINSLTAILFLMCWSYFMWQFYKQKLSVLDTAVAVLGSFLLLSPIIHFWYLCWILPLVALKPSAHWLSLSISFALYFLVWQQLEQMGSWQLPIAARWLFWLPFFILTLWHLIGTKGYAHSRVAAPQTNSPPTFGLVIPTKNPGLALSRALESISKQSIPIHEVILSDAQSDSLATQGLENCNIIQSPASRGLQIKNGVEAARSEWIIILHADAQLPHNALKVLRRAIEHSPNLVGGCLGQRFDTTSWKLLFIELLNESRALLASTSFGDQAQFLHRQTALSNGCLSDQSLMEDIELSDRLKPLGDILYLGSEVRVSADKWRRHPFWKRFTLILKYFVRYRLRLWHDANKRKQLAEQLVLEYYSATHK</sequence>
<evidence type="ECO:0000256" key="4">
    <source>
        <dbReference type="ARBA" id="ARBA00022679"/>
    </source>
</evidence>
<proteinExistence type="predicted"/>
<dbReference type="Pfam" id="PF26314">
    <property type="entry name" value="MptA_B_family"/>
    <property type="match status" value="1"/>
</dbReference>
<organism evidence="8 9">
    <name type="scientific">Rubritalea tangerina</name>
    <dbReference type="NCBI Taxonomy" id="430798"/>
    <lineage>
        <taxon>Bacteria</taxon>
        <taxon>Pseudomonadati</taxon>
        <taxon>Verrucomicrobiota</taxon>
        <taxon>Verrucomicrobiia</taxon>
        <taxon>Verrucomicrobiales</taxon>
        <taxon>Rubritaleaceae</taxon>
        <taxon>Rubritalea</taxon>
    </lineage>
</organism>
<dbReference type="RefSeq" id="WP_377090734.1">
    <property type="nucleotide sequence ID" value="NZ_JBHSJL010000014.1"/>
</dbReference>
<comment type="subcellular location">
    <subcellularLocation>
        <location evidence="1">Cell membrane</location>
    </subcellularLocation>
</comment>
<keyword evidence="2" id="KW-1003">Cell membrane</keyword>
<dbReference type="Proteomes" id="UP001597389">
    <property type="component" value="Unassembled WGS sequence"/>
</dbReference>
<dbReference type="EC" id="2.4.-.-" evidence="8"/>
<evidence type="ECO:0000256" key="2">
    <source>
        <dbReference type="ARBA" id="ARBA00022475"/>
    </source>
</evidence>
<gene>
    <name evidence="8" type="ORF">ACFSW8_15965</name>
</gene>
<dbReference type="PANTHER" id="PTHR43646">
    <property type="entry name" value="GLYCOSYLTRANSFERASE"/>
    <property type="match status" value="1"/>
</dbReference>
<dbReference type="PANTHER" id="PTHR43646:SF2">
    <property type="entry name" value="GLYCOSYLTRANSFERASE 2-LIKE DOMAIN-CONTAINING PROTEIN"/>
    <property type="match status" value="1"/>
</dbReference>
<feature type="transmembrane region" description="Helical" evidence="6">
    <location>
        <begin position="313"/>
        <end position="332"/>
    </location>
</feature>
<feature type="transmembrane region" description="Helical" evidence="6">
    <location>
        <begin position="344"/>
        <end position="364"/>
    </location>
</feature>
<dbReference type="InterPro" id="IPR029044">
    <property type="entry name" value="Nucleotide-diphossugar_trans"/>
</dbReference>
<comment type="caution">
    <text evidence="8">The sequence shown here is derived from an EMBL/GenBank/DDBJ whole genome shotgun (WGS) entry which is preliminary data.</text>
</comment>
<feature type="transmembrane region" description="Helical" evidence="6">
    <location>
        <begin position="224"/>
        <end position="249"/>
    </location>
</feature>
<keyword evidence="4 8" id="KW-0808">Transferase</keyword>
<feature type="transmembrane region" description="Helical" evidence="6">
    <location>
        <begin position="376"/>
        <end position="394"/>
    </location>
</feature>
<feature type="transmembrane region" description="Helical" evidence="6">
    <location>
        <begin position="406"/>
        <end position="425"/>
    </location>
</feature>
<accession>A0ABW4ZET7</accession>